<keyword evidence="2" id="KW-1185">Reference proteome</keyword>
<dbReference type="EMBL" id="KB537241">
    <property type="protein sequence ID" value="EMP33100.1"/>
    <property type="molecule type" value="Genomic_DNA"/>
</dbReference>
<name>M7BC04_CHEMY</name>
<organism evidence="1 2">
    <name type="scientific">Chelonia mydas</name>
    <name type="common">Green sea-turtle</name>
    <name type="synonym">Chelonia agassizi</name>
    <dbReference type="NCBI Taxonomy" id="8469"/>
    <lineage>
        <taxon>Eukaryota</taxon>
        <taxon>Metazoa</taxon>
        <taxon>Chordata</taxon>
        <taxon>Craniata</taxon>
        <taxon>Vertebrata</taxon>
        <taxon>Euteleostomi</taxon>
        <taxon>Archelosauria</taxon>
        <taxon>Testudinata</taxon>
        <taxon>Testudines</taxon>
        <taxon>Cryptodira</taxon>
        <taxon>Durocryptodira</taxon>
        <taxon>Americhelydia</taxon>
        <taxon>Chelonioidea</taxon>
        <taxon>Cheloniidae</taxon>
        <taxon>Chelonia</taxon>
    </lineage>
</organism>
<accession>M7BC04</accession>
<dbReference type="AlphaFoldDB" id="M7BC04"/>
<evidence type="ECO:0000313" key="2">
    <source>
        <dbReference type="Proteomes" id="UP000031443"/>
    </source>
</evidence>
<protein>
    <submittedName>
        <fullName evidence="1">Uncharacterized protein</fullName>
    </submittedName>
</protein>
<evidence type="ECO:0000313" key="1">
    <source>
        <dbReference type="EMBL" id="EMP33100.1"/>
    </source>
</evidence>
<sequence length="81" mass="8765">MPEALDILNSDKSLDIKRTGIEEDRHTGKPTTHTSQFAFTPVGGSPFAKGDLCLVDTYGFLRRAGCTHAAAKGASRRTLRC</sequence>
<dbReference type="Proteomes" id="UP000031443">
    <property type="component" value="Unassembled WGS sequence"/>
</dbReference>
<gene>
    <name evidence="1" type="ORF">UY3_09760</name>
</gene>
<proteinExistence type="predicted"/>
<reference evidence="2" key="1">
    <citation type="journal article" date="2013" name="Nat. Genet.">
        <title>The draft genomes of soft-shell turtle and green sea turtle yield insights into the development and evolution of the turtle-specific body plan.</title>
        <authorList>
            <person name="Wang Z."/>
            <person name="Pascual-Anaya J."/>
            <person name="Zadissa A."/>
            <person name="Li W."/>
            <person name="Niimura Y."/>
            <person name="Huang Z."/>
            <person name="Li C."/>
            <person name="White S."/>
            <person name="Xiong Z."/>
            <person name="Fang D."/>
            <person name="Wang B."/>
            <person name="Ming Y."/>
            <person name="Chen Y."/>
            <person name="Zheng Y."/>
            <person name="Kuraku S."/>
            <person name="Pignatelli M."/>
            <person name="Herrero J."/>
            <person name="Beal K."/>
            <person name="Nozawa M."/>
            <person name="Li Q."/>
            <person name="Wang J."/>
            <person name="Zhang H."/>
            <person name="Yu L."/>
            <person name="Shigenobu S."/>
            <person name="Wang J."/>
            <person name="Liu J."/>
            <person name="Flicek P."/>
            <person name="Searle S."/>
            <person name="Wang J."/>
            <person name="Kuratani S."/>
            <person name="Yin Y."/>
            <person name="Aken B."/>
            <person name="Zhang G."/>
            <person name="Irie N."/>
        </authorList>
    </citation>
    <scope>NUCLEOTIDE SEQUENCE [LARGE SCALE GENOMIC DNA]</scope>
</reference>